<accession>A0A6S7J4F8</accession>
<gene>
    <name evidence="1" type="ORF">PACLA_8A000204</name>
</gene>
<dbReference type="AlphaFoldDB" id="A0A6S7J4F8"/>
<protein>
    <submittedName>
        <fullName evidence="1">Uncharacterized protein</fullName>
    </submittedName>
</protein>
<keyword evidence="2" id="KW-1185">Reference proteome</keyword>
<dbReference type="EMBL" id="CACRXK020013550">
    <property type="protein sequence ID" value="CAB4025338.1"/>
    <property type="molecule type" value="Genomic_DNA"/>
</dbReference>
<sequence length="575" mass="65029">MELSTKIINLSELDSIMYVRLANISDLVASEGKYHLSCWVQFQRKVDKIKEFACMDNGKQKSQHCFYRLCSDLIGGLESGHIYDMGNVWVFYEEMCERDGINVPQRYVTRRASFYDDIKKILGSKASFVRPINPTGHLLLYPSHSSNIVIAEHLSNIVHDKTDEADVVVSPVQSSQLQNLVHTALHIRRELEQMPGHNGGWGGINEDHVNRIIPDSLSFFLQILLGGTNVLEELPCESKIHKSANNIAQDIIYAVSKGNVLEETIDGKNTFHCTQMMLWQRGPVRERPVTGGAIGRARTVTPGCLEQFHKLDHAYMPVGERPNPVFDEYTDFGCDEWFATNEEKNESDLKNLTWILTQMLADEKIIPGWAAFNEATCVIDPPLTTPGMLPILQAPADENNTVTTVINHFMSISEKLGQPFTIITADQPLYSRGKGLIWANYEKYGNVVLIMGHLHILFNFLKAIGQHMENAGLVDVWVESGLFACNSTDQMMEGKSYYRAVKGHTLAYEALNRIYWNYFVKWVGKQAHLKTPELRIKIGEIVQEFSKGDMDSKVEKVSSLVELLNDTAILELMKE</sequence>
<dbReference type="PANTHER" id="PTHR47018:SF3">
    <property type="entry name" value="MYCBP-ASSOCIATED PROTEIN"/>
    <property type="match status" value="1"/>
</dbReference>
<dbReference type="PANTHER" id="PTHR47018">
    <property type="entry name" value="CXC DOMAIN-CONTAINING PROTEIN-RELATED"/>
    <property type="match status" value="1"/>
</dbReference>
<dbReference type="Proteomes" id="UP001152795">
    <property type="component" value="Unassembled WGS sequence"/>
</dbReference>
<reference evidence="1" key="1">
    <citation type="submission" date="2020-04" db="EMBL/GenBank/DDBJ databases">
        <authorList>
            <person name="Alioto T."/>
            <person name="Alioto T."/>
            <person name="Gomez Garrido J."/>
        </authorList>
    </citation>
    <scope>NUCLEOTIDE SEQUENCE</scope>
    <source>
        <strain evidence="1">A484AB</strain>
    </source>
</reference>
<comment type="caution">
    <text evidence="1">The sequence shown here is derived from an EMBL/GenBank/DDBJ whole genome shotgun (WGS) entry which is preliminary data.</text>
</comment>
<evidence type="ECO:0000313" key="2">
    <source>
        <dbReference type="Proteomes" id="UP001152795"/>
    </source>
</evidence>
<proteinExistence type="predicted"/>
<organism evidence="1 2">
    <name type="scientific">Paramuricea clavata</name>
    <name type="common">Red gorgonian</name>
    <name type="synonym">Violescent sea-whip</name>
    <dbReference type="NCBI Taxonomy" id="317549"/>
    <lineage>
        <taxon>Eukaryota</taxon>
        <taxon>Metazoa</taxon>
        <taxon>Cnidaria</taxon>
        <taxon>Anthozoa</taxon>
        <taxon>Octocorallia</taxon>
        <taxon>Malacalcyonacea</taxon>
        <taxon>Plexauridae</taxon>
        <taxon>Paramuricea</taxon>
    </lineage>
</organism>
<name>A0A6S7J4F8_PARCT</name>
<evidence type="ECO:0000313" key="1">
    <source>
        <dbReference type="EMBL" id="CAB4025338.1"/>
    </source>
</evidence>